<evidence type="ECO:0000313" key="1">
    <source>
        <dbReference type="EMBL" id="RZB75938.1"/>
    </source>
</evidence>
<organism evidence="1 2">
    <name type="scientific">Glycine soja</name>
    <name type="common">Wild soybean</name>
    <dbReference type="NCBI Taxonomy" id="3848"/>
    <lineage>
        <taxon>Eukaryota</taxon>
        <taxon>Viridiplantae</taxon>
        <taxon>Streptophyta</taxon>
        <taxon>Embryophyta</taxon>
        <taxon>Tracheophyta</taxon>
        <taxon>Spermatophyta</taxon>
        <taxon>Magnoliopsida</taxon>
        <taxon>eudicotyledons</taxon>
        <taxon>Gunneridae</taxon>
        <taxon>Pentapetalae</taxon>
        <taxon>rosids</taxon>
        <taxon>fabids</taxon>
        <taxon>Fabales</taxon>
        <taxon>Fabaceae</taxon>
        <taxon>Papilionoideae</taxon>
        <taxon>50 kb inversion clade</taxon>
        <taxon>NPAAA clade</taxon>
        <taxon>indigoferoid/millettioid clade</taxon>
        <taxon>Phaseoleae</taxon>
        <taxon>Glycine</taxon>
        <taxon>Glycine subgen. Soja</taxon>
    </lineage>
</organism>
<dbReference type="Gene3D" id="3.40.50.360">
    <property type="match status" value="1"/>
</dbReference>
<comment type="caution">
    <text evidence="1">The sequence shown here is derived from an EMBL/GenBank/DDBJ whole genome shotgun (WGS) entry which is preliminary data.</text>
</comment>
<sequence length="140" mass="16447">MAVDVYILYYSLHGHEERLAKAVEKGTNSQEGGETKLWQGYVKHYQQQRNLLSCVNPTGSRVTYQSLPQMSSLRLMVFSLGFPIIFGKMASQFYRCNWRSIESRTACRQVCWNLHHHHFPRWYTRDNGTKSKLCPNLKHH</sequence>
<evidence type="ECO:0000313" key="2">
    <source>
        <dbReference type="Proteomes" id="UP000289340"/>
    </source>
</evidence>
<dbReference type="SMR" id="A0A445HQ75"/>
<dbReference type="InterPro" id="IPR029039">
    <property type="entry name" value="Flavoprotein-like_sf"/>
</dbReference>
<dbReference type="AlphaFoldDB" id="A0A445HQ75"/>
<keyword evidence="2" id="KW-1185">Reference proteome</keyword>
<accession>A0A445HQ75</accession>
<dbReference type="SUPFAM" id="SSF52218">
    <property type="entry name" value="Flavoproteins"/>
    <property type="match status" value="1"/>
</dbReference>
<protein>
    <submittedName>
        <fullName evidence="1">NAD(P)H dehydrogenase (Quinone) FQR1</fullName>
    </submittedName>
</protein>
<dbReference type="EMBL" id="QZWG01000012">
    <property type="protein sequence ID" value="RZB75938.1"/>
    <property type="molecule type" value="Genomic_DNA"/>
</dbReference>
<gene>
    <name evidence="1" type="ORF">D0Y65_034442</name>
</gene>
<reference evidence="1 2" key="1">
    <citation type="submission" date="2018-09" db="EMBL/GenBank/DDBJ databases">
        <title>A high-quality reference genome of wild soybean provides a powerful tool to mine soybean genomes.</title>
        <authorList>
            <person name="Xie M."/>
            <person name="Chung C.Y.L."/>
            <person name="Li M.-W."/>
            <person name="Wong F.-L."/>
            <person name="Chan T.-F."/>
            <person name="Lam H.-M."/>
        </authorList>
    </citation>
    <scope>NUCLEOTIDE SEQUENCE [LARGE SCALE GENOMIC DNA]</scope>
    <source>
        <strain evidence="2">cv. W05</strain>
        <tissue evidence="1">Hypocotyl of etiolated seedlings</tissue>
    </source>
</reference>
<dbReference type="Proteomes" id="UP000289340">
    <property type="component" value="Chromosome 12"/>
</dbReference>
<proteinExistence type="predicted"/>
<name>A0A445HQ75_GLYSO</name>